<sequence length="451" mass="51622">MALALINLNFVNLILSYLGLTFFVLFMLENVKFIESPGGYSYLLLFLISSIIVLIIGNGLRYLRRFNYSFAFLFIFIIYFVYVYLLSSFDVDSLKQATIGTTGGILFSFLCGLFCSLLIANIYQISWQNYSLSKLSFILYLFLLAIMVLNAREAFSLYLSDVRKDVFLISSQFGNYQRPAAFMFMTFMVAVSLAAMHLSLPKSLGRFSLLICTCLLGVLSYQFMMLSQLIGSNSGMVTVFGFLIVYLTLLSILRFFNRDLDDIEVFRLSFLIFSKVGLKYVIYLPLILFLVFWGVLYFVSKQNIDFDSLRIFGYGSNVSSIETRLALLNNFILHFSYNPLFGNMIVEKLTTGDGTYIHSLFALLPHLGIVGTILFLIFLKYVFNAFKSAKLNPSGSYCVYLNKYYVVYRVLGMTSVIIFCTFSAFFTWLPLWYACGLFGMSFIDGEKLRYE</sequence>
<feature type="transmembrane region" description="Helical" evidence="1">
    <location>
        <begin position="7"/>
        <end position="28"/>
    </location>
</feature>
<evidence type="ECO:0000313" key="3">
    <source>
        <dbReference type="Proteomes" id="UP000309186"/>
    </source>
</evidence>
<evidence type="ECO:0000256" key="1">
    <source>
        <dbReference type="SAM" id="Phobius"/>
    </source>
</evidence>
<dbReference type="EMBL" id="PPSW01000039">
    <property type="protein sequence ID" value="TLX45356.1"/>
    <property type="molecule type" value="Genomic_DNA"/>
</dbReference>
<feature type="transmembrane region" description="Helical" evidence="1">
    <location>
        <begin position="207"/>
        <end position="230"/>
    </location>
</feature>
<organism evidence="2 3">
    <name type="scientific">Pseudoalteromonas phenolica</name>
    <dbReference type="NCBI Taxonomy" id="161398"/>
    <lineage>
        <taxon>Bacteria</taxon>
        <taxon>Pseudomonadati</taxon>
        <taxon>Pseudomonadota</taxon>
        <taxon>Gammaproteobacteria</taxon>
        <taxon>Alteromonadales</taxon>
        <taxon>Pseudoalteromonadaceae</taxon>
        <taxon>Pseudoalteromonas</taxon>
    </lineage>
</organism>
<accession>A0A5R9PYE8</accession>
<feature type="transmembrane region" description="Helical" evidence="1">
    <location>
        <begin position="40"/>
        <end position="60"/>
    </location>
</feature>
<feature type="transmembrane region" description="Helical" evidence="1">
    <location>
        <begin position="277"/>
        <end position="299"/>
    </location>
</feature>
<gene>
    <name evidence="2" type="ORF">C1E24_19335</name>
</gene>
<feature type="transmembrane region" description="Helical" evidence="1">
    <location>
        <begin position="67"/>
        <end position="85"/>
    </location>
</feature>
<feature type="transmembrane region" description="Helical" evidence="1">
    <location>
        <begin position="180"/>
        <end position="200"/>
    </location>
</feature>
<reference evidence="2 3" key="1">
    <citation type="submission" date="2018-01" db="EMBL/GenBank/DDBJ databases">
        <title>Co-occurrence of chitin degradation, pigmentation and bioactivity in marine Pseudoalteromonas.</title>
        <authorList>
            <person name="Paulsen S."/>
            <person name="Gram L."/>
            <person name="Machado H."/>
        </authorList>
    </citation>
    <scope>NUCLEOTIDE SEQUENCE [LARGE SCALE GENOMIC DNA]</scope>
    <source>
        <strain evidence="2 3">S3663</strain>
    </source>
</reference>
<evidence type="ECO:0008006" key="4">
    <source>
        <dbReference type="Google" id="ProtNLM"/>
    </source>
</evidence>
<protein>
    <recommendedName>
        <fullName evidence="4">O-antigen polymerase</fullName>
    </recommendedName>
</protein>
<feature type="transmembrane region" description="Helical" evidence="1">
    <location>
        <begin position="236"/>
        <end position="256"/>
    </location>
</feature>
<proteinExistence type="predicted"/>
<comment type="caution">
    <text evidence="2">The sequence shown here is derived from an EMBL/GenBank/DDBJ whole genome shotgun (WGS) entry which is preliminary data.</text>
</comment>
<feature type="transmembrane region" description="Helical" evidence="1">
    <location>
        <begin position="105"/>
        <end position="125"/>
    </location>
</feature>
<keyword evidence="1" id="KW-0472">Membrane</keyword>
<dbReference type="Proteomes" id="UP000309186">
    <property type="component" value="Unassembled WGS sequence"/>
</dbReference>
<dbReference type="AlphaFoldDB" id="A0A5R9PYE8"/>
<evidence type="ECO:0000313" key="2">
    <source>
        <dbReference type="EMBL" id="TLX45356.1"/>
    </source>
</evidence>
<name>A0A5R9PYE8_9GAMM</name>
<keyword evidence="1" id="KW-0812">Transmembrane</keyword>
<keyword evidence="1" id="KW-1133">Transmembrane helix</keyword>
<feature type="transmembrane region" description="Helical" evidence="1">
    <location>
        <begin position="137"/>
        <end position="160"/>
    </location>
</feature>
<feature type="transmembrane region" description="Helical" evidence="1">
    <location>
        <begin position="356"/>
        <end position="383"/>
    </location>
</feature>
<feature type="transmembrane region" description="Helical" evidence="1">
    <location>
        <begin position="404"/>
        <end position="429"/>
    </location>
</feature>